<keyword evidence="3" id="KW-1185">Reference proteome</keyword>
<evidence type="ECO:0000313" key="2">
    <source>
        <dbReference type="EMBL" id="PRP89346.1"/>
    </source>
</evidence>
<name>A0A2P6NZF9_9EUKA</name>
<comment type="caution">
    <text evidence="2">The sequence shown here is derived from an EMBL/GenBank/DDBJ whole genome shotgun (WGS) entry which is preliminary data.</text>
</comment>
<evidence type="ECO:0000256" key="1">
    <source>
        <dbReference type="SAM" id="MobiDB-lite"/>
    </source>
</evidence>
<organism evidence="2 3">
    <name type="scientific">Planoprotostelium fungivorum</name>
    <dbReference type="NCBI Taxonomy" id="1890364"/>
    <lineage>
        <taxon>Eukaryota</taxon>
        <taxon>Amoebozoa</taxon>
        <taxon>Evosea</taxon>
        <taxon>Variosea</taxon>
        <taxon>Cavosteliida</taxon>
        <taxon>Cavosteliaceae</taxon>
        <taxon>Planoprotostelium</taxon>
    </lineage>
</organism>
<dbReference type="Proteomes" id="UP000241769">
    <property type="component" value="Unassembled WGS sequence"/>
</dbReference>
<sequence>MKSIGTFQAPQVPRHNCADKQEGDQSLRQLIQDKPSNYNGQQQVVDNNWQTMSGREGTANNMQ</sequence>
<feature type="region of interest" description="Disordered" evidence="1">
    <location>
        <begin position="1"/>
        <end position="63"/>
    </location>
</feature>
<protein>
    <submittedName>
        <fullName evidence="2">Uncharacterized protein</fullName>
    </submittedName>
</protein>
<feature type="compositionally biased region" description="Basic and acidic residues" evidence="1">
    <location>
        <begin position="16"/>
        <end position="25"/>
    </location>
</feature>
<evidence type="ECO:0000313" key="3">
    <source>
        <dbReference type="Proteomes" id="UP000241769"/>
    </source>
</evidence>
<gene>
    <name evidence="2" type="ORF">PROFUN_02220</name>
</gene>
<dbReference type="InParanoid" id="A0A2P6NZF9"/>
<accession>A0A2P6NZF9</accession>
<reference evidence="2 3" key="1">
    <citation type="journal article" date="2018" name="Genome Biol. Evol.">
        <title>Multiple Roots of Fruiting Body Formation in Amoebozoa.</title>
        <authorList>
            <person name="Hillmann F."/>
            <person name="Forbes G."/>
            <person name="Novohradska S."/>
            <person name="Ferling I."/>
            <person name="Riege K."/>
            <person name="Groth M."/>
            <person name="Westermann M."/>
            <person name="Marz M."/>
            <person name="Spaller T."/>
            <person name="Winckler T."/>
            <person name="Schaap P."/>
            <person name="Glockner G."/>
        </authorList>
    </citation>
    <scope>NUCLEOTIDE SEQUENCE [LARGE SCALE GENOMIC DNA]</scope>
    <source>
        <strain evidence="2 3">Jena</strain>
    </source>
</reference>
<proteinExistence type="predicted"/>
<feature type="compositionally biased region" description="Polar residues" evidence="1">
    <location>
        <begin position="26"/>
        <end position="63"/>
    </location>
</feature>
<dbReference type="EMBL" id="MDYQ01000004">
    <property type="protein sequence ID" value="PRP89346.1"/>
    <property type="molecule type" value="Genomic_DNA"/>
</dbReference>
<dbReference type="AlphaFoldDB" id="A0A2P6NZF9"/>